<keyword evidence="4" id="KW-1185">Reference proteome</keyword>
<dbReference type="InterPro" id="IPR011146">
    <property type="entry name" value="HIT-like"/>
</dbReference>
<evidence type="ECO:0000313" key="3">
    <source>
        <dbReference type="EMBL" id="GAA3624149.1"/>
    </source>
</evidence>
<feature type="short sequence motif" description="Histidine triad motif" evidence="1">
    <location>
        <begin position="107"/>
        <end position="111"/>
    </location>
</feature>
<reference evidence="4" key="1">
    <citation type="journal article" date="2019" name="Int. J. Syst. Evol. Microbiol.">
        <title>The Global Catalogue of Microorganisms (GCM) 10K type strain sequencing project: providing services to taxonomists for standard genome sequencing and annotation.</title>
        <authorList>
            <consortium name="The Broad Institute Genomics Platform"/>
            <consortium name="The Broad Institute Genome Sequencing Center for Infectious Disease"/>
            <person name="Wu L."/>
            <person name="Ma J."/>
        </authorList>
    </citation>
    <scope>NUCLEOTIDE SEQUENCE [LARGE SCALE GENOMIC DNA]</scope>
    <source>
        <strain evidence="4">JCM 16929</strain>
    </source>
</reference>
<dbReference type="PRINTS" id="PR00332">
    <property type="entry name" value="HISTRIAD"/>
</dbReference>
<dbReference type="Gene3D" id="3.30.428.10">
    <property type="entry name" value="HIT-like"/>
    <property type="match status" value="1"/>
</dbReference>
<dbReference type="InterPro" id="IPR001310">
    <property type="entry name" value="Histidine_triad_HIT"/>
</dbReference>
<protein>
    <recommendedName>
        <fullName evidence="2">HIT domain-containing protein</fullName>
    </recommendedName>
</protein>
<comment type="caution">
    <text evidence="3">The sequence shown here is derived from an EMBL/GenBank/DDBJ whole genome shotgun (WGS) entry which is preliminary data.</text>
</comment>
<dbReference type="SUPFAM" id="SSF54197">
    <property type="entry name" value="HIT-like"/>
    <property type="match status" value="1"/>
</dbReference>
<dbReference type="PROSITE" id="PS00892">
    <property type="entry name" value="HIT_1"/>
    <property type="match status" value="1"/>
</dbReference>
<dbReference type="PANTHER" id="PTHR46648">
    <property type="entry name" value="HIT FAMILY PROTEIN 1"/>
    <property type="match status" value="1"/>
</dbReference>
<dbReference type="InterPro" id="IPR036265">
    <property type="entry name" value="HIT-like_sf"/>
</dbReference>
<dbReference type="InterPro" id="IPR019808">
    <property type="entry name" value="Histidine_triad_CS"/>
</dbReference>
<feature type="domain" description="HIT" evidence="2">
    <location>
        <begin position="16"/>
        <end position="122"/>
    </location>
</feature>
<evidence type="ECO:0000259" key="2">
    <source>
        <dbReference type="PROSITE" id="PS51084"/>
    </source>
</evidence>
<dbReference type="Proteomes" id="UP001501490">
    <property type="component" value="Unassembled WGS sequence"/>
</dbReference>
<dbReference type="PROSITE" id="PS51084">
    <property type="entry name" value="HIT_2"/>
    <property type="match status" value="1"/>
</dbReference>
<evidence type="ECO:0000256" key="1">
    <source>
        <dbReference type="PROSITE-ProRule" id="PRU00464"/>
    </source>
</evidence>
<name>A0ABP7A3B5_9ACTN</name>
<dbReference type="PANTHER" id="PTHR46648:SF1">
    <property type="entry name" value="ADENOSINE 5'-MONOPHOSPHORAMIDASE HNT1"/>
    <property type="match status" value="1"/>
</dbReference>
<organism evidence="3 4">
    <name type="scientific">Microlunatus ginsengisoli</name>
    <dbReference type="NCBI Taxonomy" id="363863"/>
    <lineage>
        <taxon>Bacteria</taxon>
        <taxon>Bacillati</taxon>
        <taxon>Actinomycetota</taxon>
        <taxon>Actinomycetes</taxon>
        <taxon>Propionibacteriales</taxon>
        <taxon>Propionibacteriaceae</taxon>
        <taxon>Microlunatus</taxon>
    </lineage>
</organism>
<proteinExistence type="predicted"/>
<accession>A0ABP7A3B5</accession>
<dbReference type="Pfam" id="PF01230">
    <property type="entry name" value="HIT"/>
    <property type="match status" value="1"/>
</dbReference>
<dbReference type="EMBL" id="BAABAB010000020">
    <property type="protein sequence ID" value="GAA3624149.1"/>
    <property type="molecule type" value="Genomic_DNA"/>
</dbReference>
<gene>
    <name evidence="3" type="ORF">GCM10022236_28120</name>
</gene>
<evidence type="ECO:0000313" key="4">
    <source>
        <dbReference type="Proteomes" id="UP001501490"/>
    </source>
</evidence>
<sequence length="147" mass="15611">MSQSSAPGPSEAQDCLFCKIVAGDIPSRTVFADEHAYAFLDIAPWHRGHTLVIPRRHVLDLVHGEPALADLAPAIDTVSRLLVDRLGADGLNLYSAAGAVAGQEVFHLHVHLVPRYAGTPGMRALFDRDEADAAALDAVHAQLTGSS</sequence>
<dbReference type="RefSeq" id="WP_344805544.1">
    <property type="nucleotide sequence ID" value="NZ_BAABAB010000020.1"/>
</dbReference>